<evidence type="ECO:0000256" key="1">
    <source>
        <dbReference type="SAM" id="SignalP"/>
    </source>
</evidence>
<evidence type="ECO:0000313" key="3">
    <source>
        <dbReference type="Proteomes" id="UP001158576"/>
    </source>
</evidence>
<keyword evidence="3" id="KW-1185">Reference proteome</keyword>
<evidence type="ECO:0000313" key="2">
    <source>
        <dbReference type="EMBL" id="CAG5103034.1"/>
    </source>
</evidence>
<reference evidence="2 3" key="1">
    <citation type="submission" date="2021-04" db="EMBL/GenBank/DDBJ databases">
        <authorList>
            <person name="Bliznina A."/>
        </authorList>
    </citation>
    <scope>NUCLEOTIDE SEQUENCE [LARGE SCALE GENOMIC DNA]</scope>
</reference>
<accession>A0ABN7SPN1</accession>
<proteinExistence type="predicted"/>
<dbReference type="Proteomes" id="UP001158576">
    <property type="component" value="Chromosome 1"/>
</dbReference>
<sequence length="185" mass="20862">MRIITLFCIAYLRVNAICLLDDQKLTEQEFIEEEICGNRYAKRLINFQIPSNTEWNCHHSFIKVLNHDGNFSKKSCAIPAGIKDVAVRKAMCFTNSLSWGFCASPERFLSSTCQTSGADEKGIFNCCLDSLESADHLKCMANMGGYKTYTLEILDEKDELHLVHVSIAEITSCCALYSDYGGHFF</sequence>
<gene>
    <name evidence="2" type="ORF">OKIOD_LOCUS9347</name>
</gene>
<name>A0ABN7SPN1_OIKDI</name>
<keyword evidence="1" id="KW-0732">Signal</keyword>
<organism evidence="2 3">
    <name type="scientific">Oikopleura dioica</name>
    <name type="common">Tunicate</name>
    <dbReference type="NCBI Taxonomy" id="34765"/>
    <lineage>
        <taxon>Eukaryota</taxon>
        <taxon>Metazoa</taxon>
        <taxon>Chordata</taxon>
        <taxon>Tunicata</taxon>
        <taxon>Appendicularia</taxon>
        <taxon>Copelata</taxon>
        <taxon>Oikopleuridae</taxon>
        <taxon>Oikopleura</taxon>
    </lineage>
</organism>
<feature type="signal peptide" evidence="1">
    <location>
        <begin position="1"/>
        <end position="16"/>
    </location>
</feature>
<dbReference type="EMBL" id="OU015566">
    <property type="protein sequence ID" value="CAG5103034.1"/>
    <property type="molecule type" value="Genomic_DNA"/>
</dbReference>
<protein>
    <submittedName>
        <fullName evidence="2">Oidioi.mRNA.OKI2018_I69.chr1.g582.t1.cds</fullName>
    </submittedName>
</protein>
<feature type="chain" id="PRO_5046811281" evidence="1">
    <location>
        <begin position="17"/>
        <end position="185"/>
    </location>
</feature>